<evidence type="ECO:0000259" key="2">
    <source>
        <dbReference type="Pfam" id="PF16313"/>
    </source>
</evidence>
<feature type="domain" description="DUF5118" evidence="4">
    <location>
        <begin position="44"/>
        <end position="82"/>
    </location>
</feature>
<evidence type="ECO:0000256" key="1">
    <source>
        <dbReference type="SAM" id="SignalP"/>
    </source>
</evidence>
<dbReference type="Pfam" id="PF17162">
    <property type="entry name" value="DUF5118"/>
    <property type="match status" value="1"/>
</dbReference>
<evidence type="ECO:0000259" key="4">
    <source>
        <dbReference type="Pfam" id="PF17162"/>
    </source>
</evidence>
<proteinExistence type="predicted"/>
<dbReference type="InterPro" id="IPR032534">
    <property type="entry name" value="EcxA_zinc-bd"/>
</dbReference>
<dbReference type="InterPro" id="IPR033428">
    <property type="entry name" value="DUF5118"/>
</dbReference>
<dbReference type="PANTHER" id="PTHR38478">
    <property type="entry name" value="PEPTIDASE M1A AND M12B"/>
    <property type="match status" value="1"/>
</dbReference>
<evidence type="ECO:0000313" key="6">
    <source>
        <dbReference type="Proteomes" id="UP001239019"/>
    </source>
</evidence>
<keyword evidence="5" id="KW-0645">Protease</keyword>
<evidence type="ECO:0000313" key="5">
    <source>
        <dbReference type="EMBL" id="MDQ2068617.1"/>
    </source>
</evidence>
<keyword evidence="5" id="KW-0482">Metalloprotease</keyword>
<dbReference type="Pfam" id="PF16313">
    <property type="entry name" value="DUF4953"/>
    <property type="match status" value="1"/>
</dbReference>
<feature type="signal peptide" evidence="1">
    <location>
        <begin position="1"/>
        <end position="26"/>
    </location>
</feature>
<dbReference type="Pfam" id="PF17148">
    <property type="entry name" value="DUF5117"/>
    <property type="match status" value="1"/>
</dbReference>
<keyword evidence="1" id="KW-0732">Signal</keyword>
<reference evidence="5 6" key="1">
    <citation type="submission" date="2023-08" db="EMBL/GenBank/DDBJ databases">
        <title>Whole-genome sequencing of halo(alkali)philic microorganisms from hypersaline lakes.</title>
        <authorList>
            <person name="Sorokin D.Y."/>
            <person name="Abbas B."/>
            <person name="Merkel A.Y."/>
        </authorList>
    </citation>
    <scope>NUCLEOTIDE SEQUENCE [LARGE SCALE GENOMIC DNA]</scope>
    <source>
        <strain evidence="5 6">AB-CW4</strain>
    </source>
</reference>
<keyword evidence="6" id="KW-1185">Reference proteome</keyword>
<name>A0ABU0W3L9_9GAMM</name>
<dbReference type="PROSITE" id="PS51257">
    <property type="entry name" value="PROKAR_LIPOPROTEIN"/>
    <property type="match status" value="1"/>
</dbReference>
<comment type="caution">
    <text evidence="5">The sequence shown here is derived from an EMBL/GenBank/DDBJ whole genome shotgun (WGS) entry which is preliminary data.</text>
</comment>
<dbReference type="SUPFAM" id="SSF55486">
    <property type="entry name" value="Metalloproteases ('zincins'), catalytic domain"/>
    <property type="match status" value="1"/>
</dbReference>
<dbReference type="Proteomes" id="UP001239019">
    <property type="component" value="Unassembled WGS sequence"/>
</dbReference>
<keyword evidence="5" id="KW-0378">Hydrolase</keyword>
<organism evidence="5 6">
    <name type="scientific">Natronospira bacteriovora</name>
    <dbReference type="NCBI Taxonomy" id="3069753"/>
    <lineage>
        <taxon>Bacteria</taxon>
        <taxon>Pseudomonadati</taxon>
        <taxon>Pseudomonadota</taxon>
        <taxon>Gammaproteobacteria</taxon>
        <taxon>Natronospirales</taxon>
        <taxon>Natronospiraceae</taxon>
        <taxon>Natronospira</taxon>
    </lineage>
</organism>
<dbReference type="PANTHER" id="PTHR38478:SF1">
    <property type="entry name" value="ZINC DEPENDENT METALLOPROTEASE DOMAIN LIPOPROTEIN"/>
    <property type="match status" value="1"/>
</dbReference>
<dbReference type="GO" id="GO:0008237">
    <property type="term" value="F:metallopeptidase activity"/>
    <property type="evidence" value="ECO:0007669"/>
    <property type="project" value="UniProtKB-KW"/>
</dbReference>
<dbReference type="RefSeq" id="WP_306727099.1">
    <property type="nucleotide sequence ID" value="NZ_JAVDDT010000001.1"/>
</dbReference>
<feature type="domain" description="EcxA zinc-binding" evidence="2">
    <location>
        <begin position="414"/>
        <end position="722"/>
    </location>
</feature>
<feature type="chain" id="PRO_5045763141" evidence="1">
    <location>
        <begin position="27"/>
        <end position="827"/>
    </location>
</feature>
<feature type="domain" description="DUF5117" evidence="3">
    <location>
        <begin position="96"/>
        <end position="279"/>
    </location>
</feature>
<sequence length="827" mass="94735">MHKLPACFLRASSSLLIVVLGLSLMACGPSGDSPKGLSERDLRQAESAAGLFTVHQLDERILFEIPEEMLGRDMAVMSRYAKAQEGLAARGGGDRMTENMVVHWERRGDRIVLRSQSYANTADPDTPLALAVANSNFSPVIASFPVKLERQGRAVIDVTELYLGDHPAFSFPRQRRDDLGIRGFDGERSWLEWSRAFPENIEIRAVRSYDADNPPSNRRGGTVSFEINHSMILLPEEPMMPRLADERVTYITQQQTDYSRDFQGVRPYEYLRRYRLEPKDMEAFKRGELVVPKKPIVWYIDPATPEKWVPYFKAGIMEWESAFEKAGFKNAVDVRLAPTEEEDPEFSLLDARYNVIRYVATPVRSANAGGDVVDPRSGEVIRGHMNMYHGLDERLRWWLVAQVATANPRFRTTELTEEDLGEALRYVVSHEMAHAMGLPHNQRANFVYPVESLRDPDFVKEWGHSASSVGRTRYNYVAQPGDDVPPERRIGLWDEFAIMWGYRPIPEATTPEEELETLNEWIVERADKPWFRSALAQFGMDVEWDPYRMTEGISDDPVKAAEYGMRNLREATRNLREWLLQAGDDYYELETHYLQNLTQWNRYAEHAAAAVGGSWTHHKRVGEDGPVYTPIEADYQRKAMAFIDEHVLSTPDWALDMETLRRLEHAGAVERIRAYQELAVQRLLNHARLARMIEHEAFLGDDTYRPADMLDDTRAMVWQELGEGQAINTWRRNMQRAYLEQAGYLLQQAESEYWQPPASGNLRVGSNDDPPLNADLHISQSDIRPLIRDQLTLLNEEIEAALATGVADRMTRIHLQDARKRIASALR</sequence>
<protein>
    <submittedName>
        <fullName evidence="5">Zinc-dependent metalloprotease</fullName>
    </submittedName>
</protein>
<accession>A0ABU0W3L9</accession>
<dbReference type="InterPro" id="IPR034032">
    <property type="entry name" value="Zn_MMP-like_bac"/>
</dbReference>
<evidence type="ECO:0000259" key="3">
    <source>
        <dbReference type="Pfam" id="PF17148"/>
    </source>
</evidence>
<dbReference type="CDD" id="cd04276">
    <property type="entry name" value="ZnMc_MMP_like_2"/>
    <property type="match status" value="1"/>
</dbReference>
<gene>
    <name evidence="5" type="ORF">RBH19_01860</name>
</gene>
<dbReference type="InterPro" id="IPR033413">
    <property type="entry name" value="DUF5117"/>
</dbReference>
<dbReference type="EMBL" id="JAVDDT010000001">
    <property type="protein sequence ID" value="MDQ2068617.1"/>
    <property type="molecule type" value="Genomic_DNA"/>
</dbReference>